<dbReference type="Gene3D" id="1.20.140.40">
    <property type="entry name" value="Invertase/pectin methylesterase inhibitor family protein"/>
    <property type="match status" value="1"/>
</dbReference>
<keyword evidence="1" id="KW-0732">Signal</keyword>
<gene>
    <name evidence="4" type="ORF">CASFOL_038005</name>
</gene>
<dbReference type="InterPro" id="IPR035513">
    <property type="entry name" value="Invertase/methylesterase_inhib"/>
</dbReference>
<evidence type="ECO:0000256" key="2">
    <source>
        <dbReference type="ARBA" id="ARBA00023157"/>
    </source>
</evidence>
<accession>A0ABD3BK92</accession>
<reference evidence="5" key="1">
    <citation type="journal article" date="2024" name="IScience">
        <title>Strigolactones Initiate the Formation of Haustorium-like Structures in Castilleja.</title>
        <authorList>
            <person name="Buerger M."/>
            <person name="Peterson D."/>
            <person name="Chory J."/>
        </authorList>
    </citation>
    <scope>NUCLEOTIDE SEQUENCE [LARGE SCALE GENOMIC DNA]</scope>
</reference>
<dbReference type="AlphaFoldDB" id="A0ABD3BK92"/>
<protein>
    <submittedName>
        <fullName evidence="4">Uncharacterized protein</fullName>
    </submittedName>
</protein>
<dbReference type="InterPro" id="IPR052421">
    <property type="entry name" value="PCW_Enzyme_Inhibitor"/>
</dbReference>
<evidence type="ECO:0000313" key="5">
    <source>
        <dbReference type="Proteomes" id="UP001632038"/>
    </source>
</evidence>
<organism evidence="4 5">
    <name type="scientific">Castilleja foliolosa</name>
    <dbReference type="NCBI Taxonomy" id="1961234"/>
    <lineage>
        <taxon>Eukaryota</taxon>
        <taxon>Viridiplantae</taxon>
        <taxon>Streptophyta</taxon>
        <taxon>Embryophyta</taxon>
        <taxon>Tracheophyta</taxon>
        <taxon>Spermatophyta</taxon>
        <taxon>Magnoliopsida</taxon>
        <taxon>eudicotyledons</taxon>
        <taxon>Gunneridae</taxon>
        <taxon>Pentapetalae</taxon>
        <taxon>asterids</taxon>
        <taxon>lamiids</taxon>
        <taxon>Lamiales</taxon>
        <taxon>Orobanchaceae</taxon>
        <taxon>Pedicularideae</taxon>
        <taxon>Castillejinae</taxon>
        <taxon>Castilleja</taxon>
    </lineage>
</organism>
<evidence type="ECO:0000256" key="3">
    <source>
        <dbReference type="ARBA" id="ARBA00038471"/>
    </source>
</evidence>
<dbReference type="PANTHER" id="PTHR36710">
    <property type="entry name" value="PECTINESTERASE INHIBITOR-LIKE"/>
    <property type="match status" value="1"/>
</dbReference>
<comment type="caution">
    <text evidence="4">The sequence shown here is derived from an EMBL/GenBank/DDBJ whole genome shotgun (WGS) entry which is preliminary data.</text>
</comment>
<proteinExistence type="inferred from homology"/>
<evidence type="ECO:0000313" key="4">
    <source>
        <dbReference type="EMBL" id="KAL3617684.1"/>
    </source>
</evidence>
<name>A0ABD3BK92_9LAMI</name>
<keyword evidence="5" id="KW-1185">Reference proteome</keyword>
<comment type="similarity">
    <text evidence="3">Belongs to the PMEI family.</text>
</comment>
<dbReference type="PANTHER" id="PTHR36710:SF1">
    <property type="entry name" value="F14J9.2 PROTEIN"/>
    <property type="match status" value="1"/>
</dbReference>
<evidence type="ECO:0000256" key="1">
    <source>
        <dbReference type="ARBA" id="ARBA00022729"/>
    </source>
</evidence>
<dbReference type="EMBL" id="JAVIJP010000081">
    <property type="protein sequence ID" value="KAL3617684.1"/>
    <property type="molecule type" value="Genomic_DNA"/>
</dbReference>
<dbReference type="SUPFAM" id="SSF101148">
    <property type="entry name" value="Plant invertase/pectin methylesterase inhibitor"/>
    <property type="match status" value="1"/>
</dbReference>
<keyword evidence="2" id="KW-1015">Disulfide bond</keyword>
<dbReference type="Proteomes" id="UP001632038">
    <property type="component" value="Unassembled WGS sequence"/>
</dbReference>
<sequence length="126" mass="14440">MTMKHFAPHYLLPIAIAITQTLIEATNAQIFISRAIQSEKDVQLQNLYRICESRFGNLVRLFTDANFAFGRGDYRSMLFYVGKCEILVTDCDQYVMENKVPQFGVQNSQNRVFVQMSVFSGQLIGE</sequence>